<evidence type="ECO:0000256" key="2">
    <source>
        <dbReference type="ARBA" id="ARBA00005528"/>
    </source>
</evidence>
<dbReference type="PANTHER" id="PTHR30027">
    <property type="entry name" value="RIBOSOMAL RNA SMALL SUBUNIT METHYLTRANSFERASE E"/>
    <property type="match status" value="1"/>
</dbReference>
<evidence type="ECO:0000256" key="8">
    <source>
        <dbReference type="ARBA" id="ARBA00022679"/>
    </source>
</evidence>
<evidence type="ECO:0000313" key="13">
    <source>
        <dbReference type="EMBL" id="RDL11681.1"/>
    </source>
</evidence>
<dbReference type="RefSeq" id="WP_070229753.1">
    <property type="nucleotide sequence ID" value="NZ_BJYO01000002.1"/>
</dbReference>
<evidence type="ECO:0000256" key="4">
    <source>
        <dbReference type="ARBA" id="ARBA00013673"/>
    </source>
</evidence>
<dbReference type="InterPro" id="IPR029026">
    <property type="entry name" value="tRNA_m1G_MTases_N"/>
</dbReference>
<dbReference type="EMBL" id="QRAS01000001">
    <property type="protein sequence ID" value="RDL11681.1"/>
    <property type="molecule type" value="Genomic_DNA"/>
</dbReference>
<sequence>MQRYFLNENPTQQFQLPADVAHHFVTVLRANIDDQAEFVLPDQKTVVLAKLVAFKDEGALMEIITEKTVDVELPVTVTLVLGLAKGDKPELVVQRGTELGASQFIFVETDWSVVHWGNKVDRKLARLRKIAQGAAEQSHRLVIPTVTYVAHLQDINLADDTVKVVAWEESAKQGETAQFVQAVKQAVGVGQMAIMFGPEGGLKETELASLTARGFVPVGLGPRILRAETAPLYALSALSYATELERNGG</sequence>
<dbReference type="Proteomes" id="UP000254912">
    <property type="component" value="Unassembled WGS sequence"/>
</dbReference>
<keyword evidence="7 12" id="KW-0489">Methyltransferase</keyword>
<dbReference type="InterPro" id="IPR029028">
    <property type="entry name" value="Alpha/beta_knot_MTases"/>
</dbReference>
<evidence type="ECO:0000256" key="12">
    <source>
        <dbReference type="PIRNR" id="PIRNR015601"/>
    </source>
</evidence>
<name>A0A288Q5Y1_9LACO</name>
<gene>
    <name evidence="13" type="ORF">DFP99_0099</name>
</gene>
<dbReference type="SUPFAM" id="SSF75217">
    <property type="entry name" value="alpha/beta knot"/>
    <property type="match status" value="1"/>
</dbReference>
<comment type="subcellular location">
    <subcellularLocation>
        <location evidence="1 12">Cytoplasm</location>
    </subcellularLocation>
</comment>
<dbReference type="GO" id="GO:0070042">
    <property type="term" value="F:rRNA (uridine-N3-)-methyltransferase activity"/>
    <property type="evidence" value="ECO:0007669"/>
    <property type="project" value="TreeGrafter"/>
</dbReference>
<comment type="function">
    <text evidence="10 12">Specifically methylates the N3 position of the uracil ring of uridine 1498 (m3U1498) in 16S rRNA. Acts on the fully assembled 30S ribosomal subunit.</text>
</comment>
<dbReference type="Gene3D" id="3.40.1280.10">
    <property type="match status" value="1"/>
</dbReference>
<organism evidence="13 14">
    <name type="scientific">Weissella soli</name>
    <dbReference type="NCBI Taxonomy" id="155866"/>
    <lineage>
        <taxon>Bacteria</taxon>
        <taxon>Bacillati</taxon>
        <taxon>Bacillota</taxon>
        <taxon>Bacilli</taxon>
        <taxon>Lactobacillales</taxon>
        <taxon>Lactobacillaceae</taxon>
        <taxon>Weissella</taxon>
    </lineage>
</organism>
<dbReference type="GO" id="GO:0070475">
    <property type="term" value="P:rRNA base methylation"/>
    <property type="evidence" value="ECO:0007669"/>
    <property type="project" value="TreeGrafter"/>
</dbReference>
<protein>
    <recommendedName>
        <fullName evidence="4 12">Ribosomal RNA small subunit methyltransferase E</fullName>
        <ecNumber evidence="3 12">2.1.1.193</ecNumber>
    </recommendedName>
</protein>
<dbReference type="GO" id="GO:0005737">
    <property type="term" value="C:cytoplasm"/>
    <property type="evidence" value="ECO:0007669"/>
    <property type="project" value="UniProtKB-SubCell"/>
</dbReference>
<keyword evidence="8 12" id="KW-0808">Transferase</keyword>
<dbReference type="PIRSF" id="PIRSF015601">
    <property type="entry name" value="MTase_slr0722"/>
    <property type="match status" value="1"/>
</dbReference>
<keyword evidence="6 12" id="KW-0698">rRNA processing</keyword>
<dbReference type="CDD" id="cd18084">
    <property type="entry name" value="RsmE-like"/>
    <property type="match status" value="1"/>
</dbReference>
<evidence type="ECO:0000256" key="9">
    <source>
        <dbReference type="ARBA" id="ARBA00022691"/>
    </source>
</evidence>
<comment type="similarity">
    <text evidence="2 12">Belongs to the RNA methyltransferase RsmE family.</text>
</comment>
<dbReference type="PANTHER" id="PTHR30027:SF3">
    <property type="entry name" value="16S RRNA (URACIL(1498)-N(3))-METHYLTRANSFERASE"/>
    <property type="match status" value="1"/>
</dbReference>
<evidence type="ECO:0000256" key="10">
    <source>
        <dbReference type="ARBA" id="ARBA00025699"/>
    </source>
</evidence>
<evidence type="ECO:0000313" key="14">
    <source>
        <dbReference type="Proteomes" id="UP000254912"/>
    </source>
</evidence>
<reference evidence="13 14" key="1">
    <citation type="submission" date="2018-07" db="EMBL/GenBank/DDBJ databases">
        <title>Genomic Encyclopedia of Type Strains, Phase III (KMG-III): the genomes of soil and plant-associated and newly described type strains.</title>
        <authorList>
            <person name="Whitman W."/>
        </authorList>
    </citation>
    <scope>NUCLEOTIDE SEQUENCE [LARGE SCALE GENOMIC DNA]</scope>
    <source>
        <strain evidence="13 14">CECT 7031</strain>
    </source>
</reference>
<keyword evidence="14" id="KW-1185">Reference proteome</keyword>
<dbReference type="Pfam" id="PF04452">
    <property type="entry name" value="Methyltrans_RNA"/>
    <property type="match status" value="1"/>
</dbReference>
<keyword evidence="5 12" id="KW-0963">Cytoplasm</keyword>
<dbReference type="AlphaFoldDB" id="A0A288Q5Y1"/>
<dbReference type="EC" id="2.1.1.193" evidence="3 12"/>
<evidence type="ECO:0000256" key="11">
    <source>
        <dbReference type="ARBA" id="ARBA00047944"/>
    </source>
</evidence>
<evidence type="ECO:0000256" key="5">
    <source>
        <dbReference type="ARBA" id="ARBA00022490"/>
    </source>
</evidence>
<evidence type="ECO:0000256" key="6">
    <source>
        <dbReference type="ARBA" id="ARBA00022552"/>
    </source>
</evidence>
<dbReference type="InterPro" id="IPR015947">
    <property type="entry name" value="PUA-like_sf"/>
</dbReference>
<keyword evidence="9 12" id="KW-0949">S-adenosyl-L-methionine</keyword>
<dbReference type="InterPro" id="IPR046886">
    <property type="entry name" value="RsmE_MTase_dom"/>
</dbReference>
<evidence type="ECO:0000256" key="7">
    <source>
        <dbReference type="ARBA" id="ARBA00022603"/>
    </source>
</evidence>
<dbReference type="InterPro" id="IPR006700">
    <property type="entry name" value="RsmE"/>
</dbReference>
<proteinExistence type="inferred from homology"/>
<dbReference type="NCBIfam" id="TIGR00046">
    <property type="entry name" value="RsmE family RNA methyltransferase"/>
    <property type="match status" value="1"/>
</dbReference>
<evidence type="ECO:0000256" key="1">
    <source>
        <dbReference type="ARBA" id="ARBA00004496"/>
    </source>
</evidence>
<accession>A0A288Q5Y1</accession>
<dbReference type="SUPFAM" id="SSF88697">
    <property type="entry name" value="PUA domain-like"/>
    <property type="match status" value="1"/>
</dbReference>
<comment type="caution">
    <text evidence="13">The sequence shown here is derived from an EMBL/GenBank/DDBJ whole genome shotgun (WGS) entry which is preliminary data.</text>
</comment>
<comment type="catalytic activity">
    <reaction evidence="11 12">
        <text>uridine(1498) in 16S rRNA + S-adenosyl-L-methionine = N(3)-methyluridine(1498) in 16S rRNA + S-adenosyl-L-homocysteine + H(+)</text>
        <dbReference type="Rhea" id="RHEA:42920"/>
        <dbReference type="Rhea" id="RHEA-COMP:10283"/>
        <dbReference type="Rhea" id="RHEA-COMP:10284"/>
        <dbReference type="ChEBI" id="CHEBI:15378"/>
        <dbReference type="ChEBI" id="CHEBI:57856"/>
        <dbReference type="ChEBI" id="CHEBI:59789"/>
        <dbReference type="ChEBI" id="CHEBI:65315"/>
        <dbReference type="ChEBI" id="CHEBI:74502"/>
        <dbReference type="EC" id="2.1.1.193"/>
    </reaction>
</comment>
<dbReference type="GeneID" id="94545675"/>
<dbReference type="KEGG" id="wso:WSWS_00470"/>
<evidence type="ECO:0000256" key="3">
    <source>
        <dbReference type="ARBA" id="ARBA00012328"/>
    </source>
</evidence>